<name>A0A2S4HKG6_9GAMM</name>
<dbReference type="InterPro" id="IPR051321">
    <property type="entry name" value="PHA/PHB_synthase"/>
</dbReference>
<feature type="domain" description="PHB de-polymerase C-terminal" evidence="1">
    <location>
        <begin position="24"/>
        <end position="200"/>
    </location>
</feature>
<dbReference type="Gene3D" id="3.40.50.1820">
    <property type="entry name" value="alpha/beta hydrolase"/>
    <property type="match status" value="1"/>
</dbReference>
<accession>A0A2S4HKG6</accession>
<dbReference type="EMBL" id="PQGG01000005">
    <property type="protein sequence ID" value="POP54495.1"/>
    <property type="molecule type" value="Genomic_DNA"/>
</dbReference>
<comment type="caution">
    <text evidence="2">The sequence shown here is derived from an EMBL/GenBank/DDBJ whole genome shotgun (WGS) entry which is preliminary data.</text>
</comment>
<dbReference type="PANTHER" id="PTHR36837:SF2">
    <property type="entry name" value="POLY(3-HYDROXYALKANOATE) POLYMERASE SUBUNIT PHAC"/>
    <property type="match status" value="1"/>
</dbReference>
<gene>
    <name evidence="2" type="ORF">C0068_01540</name>
</gene>
<dbReference type="InterPro" id="IPR029058">
    <property type="entry name" value="AB_hydrolase_fold"/>
</dbReference>
<dbReference type="Proteomes" id="UP000237222">
    <property type="component" value="Unassembled WGS sequence"/>
</dbReference>
<dbReference type="Pfam" id="PF06850">
    <property type="entry name" value="PHB_depo_C"/>
    <property type="match status" value="1"/>
</dbReference>
<dbReference type="AlphaFoldDB" id="A0A2S4HKG6"/>
<dbReference type="PANTHER" id="PTHR36837">
    <property type="entry name" value="POLY(3-HYDROXYALKANOATE) POLYMERASE SUBUNIT PHAC"/>
    <property type="match status" value="1"/>
</dbReference>
<evidence type="ECO:0000313" key="2">
    <source>
        <dbReference type="EMBL" id="POP54495.1"/>
    </source>
</evidence>
<protein>
    <recommendedName>
        <fullName evidence="1">PHB de-polymerase C-terminal domain-containing protein</fullName>
    </recommendedName>
</protein>
<reference evidence="2 3" key="1">
    <citation type="submission" date="2018-01" db="EMBL/GenBank/DDBJ databases">
        <authorList>
            <person name="Yu X.-D."/>
        </authorList>
    </citation>
    <scope>NUCLEOTIDE SEQUENCE [LARGE SCALE GENOMIC DNA]</scope>
    <source>
        <strain evidence="2 3">ZX-21</strain>
    </source>
</reference>
<proteinExistence type="predicted"/>
<evidence type="ECO:0000313" key="3">
    <source>
        <dbReference type="Proteomes" id="UP000237222"/>
    </source>
</evidence>
<dbReference type="SUPFAM" id="SSF53474">
    <property type="entry name" value="alpha/beta-Hydrolases"/>
    <property type="match status" value="1"/>
</dbReference>
<organism evidence="2 3">
    <name type="scientific">Zhongshania marina</name>
    <dbReference type="NCBI Taxonomy" id="2304603"/>
    <lineage>
        <taxon>Bacteria</taxon>
        <taxon>Pseudomonadati</taxon>
        <taxon>Pseudomonadota</taxon>
        <taxon>Gammaproteobacteria</taxon>
        <taxon>Cellvibrionales</taxon>
        <taxon>Spongiibacteraceae</taxon>
        <taxon>Zhongshania</taxon>
    </lineage>
</organism>
<dbReference type="InterPro" id="IPR009656">
    <property type="entry name" value="PHB_depo_C"/>
</dbReference>
<evidence type="ECO:0000259" key="1">
    <source>
        <dbReference type="Pfam" id="PF06850"/>
    </source>
</evidence>
<sequence length="215" mass="24665">MHGAVLFTVNVRLSHMVTSLVLAGSPMDTQAGDGYIKAMANRLPMAYFQAIVTMGGGRLRGRYMLKGWKNMHPSEHYWGKYIDLFDNITNTEYVRRARHFARWYEHVVDLPGRFYLQAVKHLFKKNRLARGEFIALGERISLKDITVPIYLLAGTDDDITTPEQVFNVENLLGTDSEKIQKDLAQGGHIGLFMGRKTLNENWRRIGHWLIDADKK</sequence>